<gene>
    <name evidence="1" type="ORF">PCA10_29100</name>
    <name evidence="2" type="ORF">PCA10_29210</name>
    <name evidence="3" type="ORF">PCA10_29320</name>
</gene>
<evidence type="ECO:0000313" key="4">
    <source>
        <dbReference type="Proteomes" id="UP000015503"/>
    </source>
</evidence>
<dbReference type="EMBL" id="AP013068">
    <property type="protein sequence ID" value="BAN48664.1"/>
    <property type="molecule type" value="Genomic_DNA"/>
</dbReference>
<keyword evidence="4" id="KW-1185">Reference proteome</keyword>
<organism evidence="2 4">
    <name type="scientific">Metapseudomonas resinovorans NBRC 106553</name>
    <dbReference type="NCBI Taxonomy" id="1245471"/>
    <lineage>
        <taxon>Bacteria</taxon>
        <taxon>Pseudomonadati</taxon>
        <taxon>Pseudomonadota</taxon>
        <taxon>Gammaproteobacteria</taxon>
        <taxon>Pseudomonadales</taxon>
        <taxon>Pseudomonadaceae</taxon>
        <taxon>Metapseudomonas</taxon>
    </lineage>
</organism>
<dbReference type="KEGG" id="pre:PCA10_29100"/>
<dbReference type="KEGG" id="pre:PCA10_29210"/>
<dbReference type="KEGG" id="pre:PCA10_29320"/>
<dbReference type="Proteomes" id="UP000015503">
    <property type="component" value="Chromosome"/>
</dbReference>
<dbReference type="OrthoDB" id="9947591at2"/>
<sequence length="78" mass="8792">MSYERWKIVGEGGQELLQCSMEEDRITIRTGPPSGFMTKPEGGHEPPINLPREHAEALAQILRDSTLTEFRKAKVVRA</sequence>
<reference evidence="2 4" key="1">
    <citation type="journal article" date="2013" name="Genome Announc.">
        <title>Complete Genome Sequence of the Carbazole Degrader Pseudomonas resinovorans Strain CA10 (NBRC 106553).</title>
        <authorList>
            <person name="Shintani M."/>
            <person name="Hosoyama A."/>
            <person name="Ohji S."/>
            <person name="Tsuchikane K."/>
            <person name="Takarada H."/>
            <person name="Yamazoe A."/>
            <person name="Fujita N."/>
            <person name="Nojiri H."/>
        </authorList>
    </citation>
    <scope>NUCLEOTIDE SEQUENCE [LARGE SCALE GENOMIC DNA]</scope>
    <source>
        <strain evidence="2 4">NBRC 106553</strain>
    </source>
</reference>
<evidence type="ECO:0000313" key="2">
    <source>
        <dbReference type="EMBL" id="BAN48653.1"/>
    </source>
</evidence>
<dbReference type="HOGENOM" id="CLU_2619370_0_0_6"/>
<dbReference type="EMBL" id="AP013068">
    <property type="protein sequence ID" value="BAN48642.1"/>
    <property type="molecule type" value="Genomic_DNA"/>
</dbReference>
<dbReference type="EMBL" id="AP013068">
    <property type="protein sequence ID" value="BAN48653.1"/>
    <property type="molecule type" value="Genomic_DNA"/>
</dbReference>
<protein>
    <submittedName>
        <fullName evidence="2">Uncharacterized protein</fullName>
    </submittedName>
</protein>
<dbReference type="RefSeq" id="WP_016492810.1">
    <property type="nucleotide sequence ID" value="NC_021499.1"/>
</dbReference>
<dbReference type="STRING" id="1245471.PCA10_29100"/>
<proteinExistence type="predicted"/>
<accession>S6ARS8</accession>
<name>S6ARS8_METRE</name>
<dbReference type="PATRIC" id="fig|1245471.3.peg.2937"/>
<dbReference type="AlphaFoldDB" id="S6ARS8"/>
<evidence type="ECO:0000313" key="1">
    <source>
        <dbReference type="EMBL" id="BAN48642.1"/>
    </source>
</evidence>
<evidence type="ECO:0000313" key="3">
    <source>
        <dbReference type="EMBL" id="BAN48664.1"/>
    </source>
</evidence>